<gene>
    <name evidence="1" type="ORF">SAMN05421686_10993</name>
</gene>
<dbReference type="GO" id="GO:0005737">
    <property type="term" value="C:cytoplasm"/>
    <property type="evidence" value="ECO:0007669"/>
    <property type="project" value="TreeGrafter"/>
</dbReference>
<protein>
    <submittedName>
        <fullName evidence="1">NAD(P)-dependent dehydrogenase, short-chain alcohol dehydrogenase family</fullName>
    </submittedName>
</protein>
<dbReference type="STRING" id="484498.SAMN05421686_10993"/>
<dbReference type="PANTHER" id="PTHR43544">
    <property type="entry name" value="SHORT-CHAIN DEHYDROGENASE/REDUCTASE"/>
    <property type="match status" value="1"/>
</dbReference>
<evidence type="ECO:0000313" key="1">
    <source>
        <dbReference type="EMBL" id="SIT08374.1"/>
    </source>
</evidence>
<keyword evidence="2" id="KW-1185">Reference proteome</keyword>
<evidence type="ECO:0000313" key="2">
    <source>
        <dbReference type="Proteomes" id="UP000185639"/>
    </source>
</evidence>
<sequence length="231" mass="25086">MKVLVAGSSGGIGAAIADKLRADGDYVLTISRFGEPSSSHLVCDLTKPESVDQVSKFLADRGPVDAVFCCTGILHGGWNMPEKSLLQLTSEWLQQNMLVNVQSHIHLAQAIAPQVKRTAPIKWVSLSAMVGSIEDNALGGWYSYRMSKAALNMFIRNLSIEWGRKAPGSVVVAQHPGTTDTGLSEPFQSGVAKGKLYSREQTASRLIVVMKKLSEKEHGKLLYWDGSVIVF</sequence>
<name>A0A1N7PCR6_9GAMM</name>
<organism evidence="1 2">
    <name type="scientific">Thalassolituus maritimus</name>
    <dbReference type="NCBI Taxonomy" id="484498"/>
    <lineage>
        <taxon>Bacteria</taxon>
        <taxon>Pseudomonadati</taxon>
        <taxon>Pseudomonadota</taxon>
        <taxon>Gammaproteobacteria</taxon>
        <taxon>Oceanospirillales</taxon>
        <taxon>Oceanospirillaceae</taxon>
        <taxon>Thalassolituus</taxon>
    </lineage>
</organism>
<dbReference type="PRINTS" id="PR00081">
    <property type="entry name" value="GDHRDH"/>
</dbReference>
<dbReference type="Gene3D" id="3.40.50.720">
    <property type="entry name" value="NAD(P)-binding Rossmann-like Domain"/>
    <property type="match status" value="1"/>
</dbReference>
<proteinExistence type="predicted"/>
<dbReference type="PANTHER" id="PTHR43544:SF12">
    <property type="entry name" value="NAD(P)-BINDING ROSSMANN-FOLD SUPERFAMILY PROTEIN"/>
    <property type="match status" value="1"/>
</dbReference>
<dbReference type="InterPro" id="IPR036291">
    <property type="entry name" value="NAD(P)-bd_dom_sf"/>
</dbReference>
<dbReference type="OrthoDB" id="9785826at2"/>
<dbReference type="EMBL" id="FTOH01000009">
    <property type="protein sequence ID" value="SIT08374.1"/>
    <property type="molecule type" value="Genomic_DNA"/>
</dbReference>
<accession>A0A1N7PCR6</accession>
<dbReference type="Pfam" id="PF00106">
    <property type="entry name" value="adh_short"/>
    <property type="match status" value="1"/>
</dbReference>
<dbReference type="SUPFAM" id="SSF51735">
    <property type="entry name" value="NAD(P)-binding Rossmann-fold domains"/>
    <property type="match status" value="1"/>
</dbReference>
<dbReference type="AlphaFoldDB" id="A0A1N7PCR6"/>
<reference evidence="2" key="1">
    <citation type="submission" date="2017-01" db="EMBL/GenBank/DDBJ databases">
        <authorList>
            <person name="Varghese N."/>
            <person name="Submissions S."/>
        </authorList>
    </citation>
    <scope>NUCLEOTIDE SEQUENCE [LARGE SCALE GENOMIC DNA]</scope>
    <source>
        <strain evidence="2">DSM 24913</strain>
    </source>
</reference>
<dbReference type="Proteomes" id="UP000185639">
    <property type="component" value="Unassembled WGS sequence"/>
</dbReference>
<dbReference type="InterPro" id="IPR051468">
    <property type="entry name" value="Fungal_SecMetab_SDRs"/>
</dbReference>
<dbReference type="RefSeq" id="WP_076517146.1">
    <property type="nucleotide sequence ID" value="NZ_FTOH01000009.1"/>
</dbReference>
<dbReference type="InterPro" id="IPR002347">
    <property type="entry name" value="SDR_fam"/>
</dbReference>
<dbReference type="GO" id="GO:0016491">
    <property type="term" value="F:oxidoreductase activity"/>
    <property type="evidence" value="ECO:0007669"/>
    <property type="project" value="TreeGrafter"/>
</dbReference>